<evidence type="ECO:0000313" key="1">
    <source>
        <dbReference type="EMBL" id="GAA4352271.1"/>
    </source>
</evidence>
<evidence type="ECO:0008006" key="3">
    <source>
        <dbReference type="Google" id="ProtNLM"/>
    </source>
</evidence>
<accession>A0ABP8I6A3</accession>
<protein>
    <recommendedName>
        <fullName evidence="3">Lipoprotein</fullName>
    </recommendedName>
</protein>
<sequence length="112" mass="12683">MLYATKILVTCVLIILISACAVNNKFYGCEDNLCQKLISQAEHGFPIYDGLNDTGEVLKLEQDLHSFFVVQSGNVFRLGKRYQNCSDELKYICSKEEQCQFVATGMRLCNLD</sequence>
<evidence type="ECO:0000313" key="2">
    <source>
        <dbReference type="Proteomes" id="UP001501294"/>
    </source>
</evidence>
<reference evidence="2" key="1">
    <citation type="journal article" date="2019" name="Int. J. Syst. Evol. Microbiol.">
        <title>The Global Catalogue of Microorganisms (GCM) 10K type strain sequencing project: providing services to taxonomists for standard genome sequencing and annotation.</title>
        <authorList>
            <consortium name="The Broad Institute Genomics Platform"/>
            <consortium name="The Broad Institute Genome Sequencing Center for Infectious Disease"/>
            <person name="Wu L."/>
            <person name="Ma J."/>
        </authorList>
    </citation>
    <scope>NUCLEOTIDE SEQUENCE [LARGE SCALE GENOMIC DNA]</scope>
    <source>
        <strain evidence="2">JCM 17727</strain>
    </source>
</reference>
<organism evidence="1 2">
    <name type="scientific">Kangiella taiwanensis</name>
    <dbReference type="NCBI Taxonomy" id="1079179"/>
    <lineage>
        <taxon>Bacteria</taxon>
        <taxon>Pseudomonadati</taxon>
        <taxon>Pseudomonadota</taxon>
        <taxon>Gammaproteobacteria</taxon>
        <taxon>Kangiellales</taxon>
        <taxon>Kangiellaceae</taxon>
        <taxon>Kangiella</taxon>
    </lineage>
</organism>
<name>A0ABP8I6A3_9GAMM</name>
<dbReference type="PROSITE" id="PS51257">
    <property type="entry name" value="PROKAR_LIPOPROTEIN"/>
    <property type="match status" value="1"/>
</dbReference>
<comment type="caution">
    <text evidence="1">The sequence shown here is derived from an EMBL/GenBank/DDBJ whole genome shotgun (WGS) entry which is preliminary data.</text>
</comment>
<keyword evidence="2" id="KW-1185">Reference proteome</keyword>
<dbReference type="EMBL" id="BAABFU010000003">
    <property type="protein sequence ID" value="GAA4352271.1"/>
    <property type="molecule type" value="Genomic_DNA"/>
</dbReference>
<dbReference type="Proteomes" id="UP001501294">
    <property type="component" value="Unassembled WGS sequence"/>
</dbReference>
<gene>
    <name evidence="1" type="ORF">GCM10023150_19740</name>
</gene>
<proteinExistence type="predicted"/>